<dbReference type="Gene3D" id="3.40.50.2300">
    <property type="match status" value="2"/>
</dbReference>
<dbReference type="Proteomes" id="UP000008838">
    <property type="component" value="Chromosome"/>
</dbReference>
<keyword evidence="10" id="KW-1185">Reference proteome</keyword>
<comment type="subcellular location">
    <subcellularLocation>
        <location evidence="1">Cell membrane</location>
        <topology evidence="1">Lipid-anchor</topology>
    </subcellularLocation>
</comment>
<feature type="chain" id="PRO_5039163252" description="ABC transporter substrate-binding protein PnrA-like domain-containing protein" evidence="7">
    <location>
        <begin position="22"/>
        <end position="369"/>
    </location>
</feature>
<evidence type="ECO:0000313" key="10">
    <source>
        <dbReference type="Proteomes" id="UP000008838"/>
    </source>
</evidence>
<evidence type="ECO:0000259" key="8">
    <source>
        <dbReference type="Pfam" id="PF02608"/>
    </source>
</evidence>
<dbReference type="KEGG" id="krh:KRH_17870"/>
<dbReference type="eggNOG" id="COG1744">
    <property type="taxonomic scope" value="Bacteria"/>
</dbReference>
<dbReference type="EMBL" id="AP009152">
    <property type="protein sequence ID" value="BAG30134.1"/>
    <property type="molecule type" value="Genomic_DNA"/>
</dbReference>
<dbReference type="OrthoDB" id="9784230at2"/>
<dbReference type="CDD" id="cd06354">
    <property type="entry name" value="PBP1_PrnA-like"/>
    <property type="match status" value="1"/>
</dbReference>
<dbReference type="AlphaFoldDB" id="B2GM18"/>
<gene>
    <name evidence="9" type="ordered locus">KRH_17870</name>
</gene>
<comment type="similarity">
    <text evidence="2">Belongs to the BMP lipoprotein family.</text>
</comment>
<keyword evidence="4 7" id="KW-0732">Signal</keyword>
<dbReference type="PANTHER" id="PTHR34296:SF2">
    <property type="entry name" value="ABC TRANSPORTER GUANOSINE-BINDING PROTEIN NUPN"/>
    <property type="match status" value="1"/>
</dbReference>
<dbReference type="Pfam" id="PF02608">
    <property type="entry name" value="Bmp"/>
    <property type="match status" value="1"/>
</dbReference>
<evidence type="ECO:0000256" key="7">
    <source>
        <dbReference type="SAM" id="SignalP"/>
    </source>
</evidence>
<organism evidence="9 10">
    <name type="scientific">Kocuria rhizophila (strain ATCC 9341 / DSM 348 / NBRC 103217 / DC2201)</name>
    <dbReference type="NCBI Taxonomy" id="378753"/>
    <lineage>
        <taxon>Bacteria</taxon>
        <taxon>Bacillati</taxon>
        <taxon>Actinomycetota</taxon>
        <taxon>Actinomycetes</taxon>
        <taxon>Micrococcales</taxon>
        <taxon>Micrococcaceae</taxon>
        <taxon>Kocuria</taxon>
    </lineage>
</organism>
<evidence type="ECO:0000256" key="5">
    <source>
        <dbReference type="ARBA" id="ARBA00023136"/>
    </source>
</evidence>
<evidence type="ECO:0000313" key="9">
    <source>
        <dbReference type="EMBL" id="BAG30134.1"/>
    </source>
</evidence>
<feature type="signal peptide" evidence="7">
    <location>
        <begin position="1"/>
        <end position="21"/>
    </location>
</feature>
<keyword evidence="5" id="KW-0472">Membrane</keyword>
<dbReference type="InterPro" id="IPR050957">
    <property type="entry name" value="BMP_lipoprotein"/>
</dbReference>
<dbReference type="STRING" id="378753.KRH_17870"/>
<dbReference type="PROSITE" id="PS51257">
    <property type="entry name" value="PROKAR_LIPOPROTEIN"/>
    <property type="match status" value="1"/>
</dbReference>
<sequence length="369" mass="38758">MTTWHLRGALALALAGVTGLGATGCGAVSGSSGDGSAEGSEFTGCIVSDDGGFQDRSFNQSSWEGLKAAEEHRGITVGQAESQSQTEFEPNLRSMVQRGCGLTVAVGSMLADTTRKVAAANPDRHFAIVDDASVTADNVKPIVYNTAEAAFLAGYLAAGTTRSGTVATYGGMDIPTVTVFMDGFADGVSYYNRKNKKDVTVLGWDRQSRKGTFLSSFQDTEDASRTTAELIGDGADVVLPVAGEASEGTVEAVVEANKGNKGDKDVRIIWPDTDGYETLDAGREFLLTSVLKHMSTSVEEVVTQAADGRFDSTRYVGTLGNGGVGLAPYHDQQKTVGEALDKQVQKLKQDIIDRRVAVTSSSAPTARAT</sequence>
<evidence type="ECO:0000256" key="6">
    <source>
        <dbReference type="ARBA" id="ARBA00023288"/>
    </source>
</evidence>
<evidence type="ECO:0000256" key="1">
    <source>
        <dbReference type="ARBA" id="ARBA00004193"/>
    </source>
</evidence>
<dbReference type="HOGENOM" id="CLU_038813_0_0_11"/>
<dbReference type="InterPro" id="IPR028082">
    <property type="entry name" value="Peripla_BP_I"/>
</dbReference>
<evidence type="ECO:0000256" key="4">
    <source>
        <dbReference type="ARBA" id="ARBA00022729"/>
    </source>
</evidence>
<name>B2GM18_KOCRD</name>
<keyword evidence="3" id="KW-1003">Cell membrane</keyword>
<reference evidence="9 10" key="1">
    <citation type="journal article" date="2008" name="J. Bacteriol.">
        <title>Complete genome sequence of the soil actinomycete Kocuria rhizophila.</title>
        <authorList>
            <person name="Takarada H."/>
            <person name="Sekine M."/>
            <person name="Kosugi H."/>
            <person name="Matsuo Y."/>
            <person name="Fujisawa T."/>
            <person name="Omata S."/>
            <person name="Kishi E."/>
            <person name="Shimizu A."/>
            <person name="Tsukatani N."/>
            <person name="Tanikawa S."/>
            <person name="Fujita N."/>
            <person name="Harayama S."/>
        </authorList>
    </citation>
    <scope>NUCLEOTIDE SEQUENCE [LARGE SCALE GENOMIC DNA]</scope>
    <source>
        <strain evidence="10">ATCC 9341 / DSM 348 / NBRC 103217 / DC2201</strain>
    </source>
</reference>
<protein>
    <recommendedName>
        <fullName evidence="8">ABC transporter substrate-binding protein PnrA-like domain-containing protein</fullName>
    </recommendedName>
</protein>
<accession>B2GM18</accession>
<evidence type="ECO:0000256" key="3">
    <source>
        <dbReference type="ARBA" id="ARBA00022475"/>
    </source>
</evidence>
<keyword evidence="6" id="KW-0449">Lipoprotein</keyword>
<evidence type="ECO:0000256" key="2">
    <source>
        <dbReference type="ARBA" id="ARBA00008610"/>
    </source>
</evidence>
<dbReference type="GO" id="GO:0005886">
    <property type="term" value="C:plasma membrane"/>
    <property type="evidence" value="ECO:0007669"/>
    <property type="project" value="UniProtKB-SubCell"/>
</dbReference>
<dbReference type="InterPro" id="IPR003760">
    <property type="entry name" value="PnrA-like"/>
</dbReference>
<dbReference type="SUPFAM" id="SSF53822">
    <property type="entry name" value="Periplasmic binding protein-like I"/>
    <property type="match status" value="1"/>
</dbReference>
<dbReference type="RefSeq" id="WP_012398855.1">
    <property type="nucleotide sequence ID" value="NC_010617.1"/>
</dbReference>
<proteinExistence type="inferred from homology"/>
<dbReference type="PANTHER" id="PTHR34296">
    <property type="entry name" value="TRANSCRIPTIONAL ACTIVATOR PROTEIN MED"/>
    <property type="match status" value="1"/>
</dbReference>
<feature type="domain" description="ABC transporter substrate-binding protein PnrA-like" evidence="8">
    <location>
        <begin position="47"/>
        <end position="360"/>
    </location>
</feature>